<dbReference type="Gene3D" id="1.20.1250.20">
    <property type="entry name" value="MFS general substrate transporter like domains"/>
    <property type="match status" value="2"/>
</dbReference>
<dbReference type="InterPro" id="IPR036259">
    <property type="entry name" value="MFS_trans_sf"/>
</dbReference>
<evidence type="ECO:0000259" key="7">
    <source>
        <dbReference type="PROSITE" id="PS50850"/>
    </source>
</evidence>
<name>A0ABR3SRU1_9PEZI</name>
<comment type="caution">
    <text evidence="8">The sequence shown here is derived from an EMBL/GenBank/DDBJ whole genome shotgun (WGS) entry which is preliminary data.</text>
</comment>
<evidence type="ECO:0000256" key="2">
    <source>
        <dbReference type="ARBA" id="ARBA00022448"/>
    </source>
</evidence>
<keyword evidence="3 6" id="KW-0812">Transmembrane</keyword>
<feature type="transmembrane region" description="Helical" evidence="6">
    <location>
        <begin position="327"/>
        <end position="351"/>
    </location>
</feature>
<feature type="transmembrane region" description="Helical" evidence="6">
    <location>
        <begin position="289"/>
        <end position="315"/>
    </location>
</feature>
<keyword evidence="2" id="KW-0813">Transport</keyword>
<evidence type="ECO:0000256" key="4">
    <source>
        <dbReference type="ARBA" id="ARBA00022989"/>
    </source>
</evidence>
<feature type="transmembrane region" description="Helical" evidence="6">
    <location>
        <begin position="232"/>
        <end position="252"/>
    </location>
</feature>
<gene>
    <name evidence="8" type="ORF">SLS56_006354</name>
</gene>
<evidence type="ECO:0000256" key="6">
    <source>
        <dbReference type="SAM" id="Phobius"/>
    </source>
</evidence>
<evidence type="ECO:0000256" key="5">
    <source>
        <dbReference type="ARBA" id="ARBA00023136"/>
    </source>
</evidence>
<dbReference type="PROSITE" id="PS50850">
    <property type="entry name" value="MFS"/>
    <property type="match status" value="1"/>
</dbReference>
<dbReference type="PANTHER" id="PTHR42718">
    <property type="entry name" value="MAJOR FACILITATOR SUPERFAMILY MULTIDRUG TRANSPORTER MFSC"/>
    <property type="match status" value="1"/>
</dbReference>
<protein>
    <recommendedName>
        <fullName evidence="7">Major facilitator superfamily (MFS) profile domain-containing protein</fullName>
    </recommendedName>
</protein>
<sequence length="436" mass="46894">MFLDLANLSAITIALPTIQEDFNVDVGNLQWVISAYALTFGGFLLLGGRGGDIFGVGLILGGVLTAFLGWRWIFWISLILSGLVIPAAYLILPRVPSNRAAAPPPSDGERVTTRPPTEKKLMQSVRERLIRFDAFGISLGVPGVLLLTYALTSANSVGWNAPQIIATLIVSLVLLVFFIFHERSAPQAILAPHLFRNLSFNLTLVLAVNTYAVRQACTYFLTVQLQSFGNSAIHTSVLFIPLGISAFIFNTLSGRLVPILGARAMFVIGWGLSIPGVLLFAFIDEHTSYWRFTFPGMILYIAGIGAVYIAANFVIVSSASKSDQGAAAGVFNVALQVGGSVLGLAVLTAVAEGIEKTYGDSSLPAGTLSDVGYQSVYFSCAILCFIGFLLSVFAITVPESMRGTIWRKKAVVEARGMPVDNASDTYELQHTNVREN</sequence>
<feature type="domain" description="Major facilitator superfamily (MFS) profile" evidence="7">
    <location>
        <begin position="1"/>
        <end position="399"/>
    </location>
</feature>
<feature type="transmembrane region" description="Helical" evidence="6">
    <location>
        <begin position="129"/>
        <end position="151"/>
    </location>
</feature>
<dbReference type="InterPro" id="IPR020846">
    <property type="entry name" value="MFS_dom"/>
</dbReference>
<feature type="transmembrane region" description="Helical" evidence="6">
    <location>
        <begin position="163"/>
        <end position="181"/>
    </location>
</feature>
<dbReference type="EMBL" id="JAJVDC020000072">
    <property type="protein sequence ID" value="KAL1627530.1"/>
    <property type="molecule type" value="Genomic_DNA"/>
</dbReference>
<accession>A0ABR3SRU1</accession>
<feature type="transmembrane region" description="Helical" evidence="6">
    <location>
        <begin position="264"/>
        <end position="283"/>
    </location>
</feature>
<evidence type="ECO:0000256" key="1">
    <source>
        <dbReference type="ARBA" id="ARBA00004141"/>
    </source>
</evidence>
<dbReference type="SUPFAM" id="SSF103473">
    <property type="entry name" value="MFS general substrate transporter"/>
    <property type="match status" value="2"/>
</dbReference>
<evidence type="ECO:0000256" key="3">
    <source>
        <dbReference type="ARBA" id="ARBA00022692"/>
    </source>
</evidence>
<proteinExistence type="predicted"/>
<feature type="transmembrane region" description="Helical" evidence="6">
    <location>
        <begin position="75"/>
        <end position="92"/>
    </location>
</feature>
<keyword evidence="5 6" id="KW-0472">Membrane</keyword>
<reference evidence="8 9" key="1">
    <citation type="submission" date="2024-02" db="EMBL/GenBank/DDBJ databases">
        <title>De novo assembly and annotation of 12 fungi associated with fruit tree decline syndrome in Ontario, Canada.</title>
        <authorList>
            <person name="Sulman M."/>
            <person name="Ellouze W."/>
            <person name="Ilyukhin E."/>
        </authorList>
    </citation>
    <scope>NUCLEOTIDE SEQUENCE [LARGE SCALE GENOMIC DNA]</scope>
    <source>
        <strain evidence="8 9">M1-105</strain>
    </source>
</reference>
<keyword evidence="4 6" id="KW-1133">Transmembrane helix</keyword>
<dbReference type="InterPro" id="IPR011701">
    <property type="entry name" value="MFS"/>
</dbReference>
<feature type="transmembrane region" description="Helical" evidence="6">
    <location>
        <begin position="29"/>
        <end position="46"/>
    </location>
</feature>
<dbReference type="Pfam" id="PF07690">
    <property type="entry name" value="MFS_1"/>
    <property type="match status" value="1"/>
</dbReference>
<feature type="transmembrane region" description="Helical" evidence="6">
    <location>
        <begin position="371"/>
        <end position="397"/>
    </location>
</feature>
<feature type="transmembrane region" description="Helical" evidence="6">
    <location>
        <begin position="53"/>
        <end position="69"/>
    </location>
</feature>
<dbReference type="Gene3D" id="1.20.1720.10">
    <property type="entry name" value="Multidrug resistance protein D"/>
    <property type="match status" value="1"/>
</dbReference>
<dbReference type="Proteomes" id="UP001521116">
    <property type="component" value="Unassembled WGS sequence"/>
</dbReference>
<evidence type="ECO:0000313" key="8">
    <source>
        <dbReference type="EMBL" id="KAL1627530.1"/>
    </source>
</evidence>
<keyword evidence="9" id="KW-1185">Reference proteome</keyword>
<evidence type="ECO:0000313" key="9">
    <source>
        <dbReference type="Proteomes" id="UP001521116"/>
    </source>
</evidence>
<dbReference type="PANTHER" id="PTHR42718:SF9">
    <property type="entry name" value="MAJOR FACILITATOR SUPERFAMILY MULTIDRUG TRANSPORTER MFSC"/>
    <property type="match status" value="1"/>
</dbReference>
<comment type="subcellular location">
    <subcellularLocation>
        <location evidence="1">Membrane</location>
        <topology evidence="1">Multi-pass membrane protein</topology>
    </subcellularLocation>
</comment>
<feature type="transmembrane region" description="Helical" evidence="6">
    <location>
        <begin position="193"/>
        <end position="212"/>
    </location>
</feature>
<organism evidence="8 9">
    <name type="scientific">Neofusicoccum ribis</name>
    <dbReference type="NCBI Taxonomy" id="45134"/>
    <lineage>
        <taxon>Eukaryota</taxon>
        <taxon>Fungi</taxon>
        <taxon>Dikarya</taxon>
        <taxon>Ascomycota</taxon>
        <taxon>Pezizomycotina</taxon>
        <taxon>Dothideomycetes</taxon>
        <taxon>Dothideomycetes incertae sedis</taxon>
        <taxon>Botryosphaeriales</taxon>
        <taxon>Botryosphaeriaceae</taxon>
        <taxon>Neofusicoccum</taxon>
    </lineage>
</organism>